<feature type="transmembrane region" description="Helical" evidence="10">
    <location>
        <begin position="177"/>
        <end position="196"/>
    </location>
</feature>
<sequence length="346" mass="37629">MSTLDRFLAVWIGISMVVGLLLGRMIPGLGDALSVLEIDNISLPIALGLLIMMYPVLAKVRYDRLDTVTGDRKLLISSLILNWVLGPALMFALAWLLLPDLPEYRTGLIIVGLARCIAMVIIWNDLACGDREAAAVLVAINSVFQVIMFAVLGWFYLSVLPGWLGLEQTAFDVSPWQIAKSVLIFLGIPLVAGFLTRHFGEKAKGRDWYEDTFLPKIGPWALYGLLFTIVLLFALQGEQITSQPWDVVRIALPLLAYFVLMWGGGFLFGAAIGLGYERTTTLAFTAAGNNFELAIAVAIGTFGVTSGQALAGVVGPLIEVPILVALIYVSLALRKRFKSSNTPAVQ</sequence>
<comment type="subcellular location">
    <subcellularLocation>
        <location evidence="1 9">Cell membrane</location>
        <topology evidence="1 9">Multi-pass membrane protein</topology>
    </subcellularLocation>
</comment>
<dbReference type="Gene3D" id="1.20.1530.20">
    <property type="match status" value="1"/>
</dbReference>
<evidence type="ECO:0000256" key="9">
    <source>
        <dbReference type="PIRNR" id="PIRNR005508"/>
    </source>
</evidence>
<dbReference type="EMBL" id="CP063452">
    <property type="protein sequence ID" value="QOW01815.1"/>
    <property type="molecule type" value="Genomic_DNA"/>
</dbReference>
<keyword evidence="11" id="KW-0614">Plasmid</keyword>
<feature type="transmembrane region" description="Helical" evidence="10">
    <location>
        <begin position="282"/>
        <end position="303"/>
    </location>
</feature>
<evidence type="ECO:0000313" key="12">
    <source>
        <dbReference type="Proteomes" id="UP000593818"/>
    </source>
</evidence>
<protein>
    <submittedName>
        <fullName evidence="11">ACR3 family arsenite efflux transporter</fullName>
    </submittedName>
</protein>
<evidence type="ECO:0000313" key="11">
    <source>
        <dbReference type="EMBL" id="QOW01815.1"/>
    </source>
</evidence>
<evidence type="ECO:0000256" key="7">
    <source>
        <dbReference type="ARBA" id="ARBA00022989"/>
    </source>
</evidence>
<feature type="transmembrane region" description="Helical" evidence="10">
    <location>
        <begin position="217"/>
        <end position="235"/>
    </location>
</feature>
<keyword evidence="3 9" id="KW-0813">Transport</keyword>
<dbReference type="Proteomes" id="UP000593818">
    <property type="component" value="Plasmid pRh5Ap-243"/>
</dbReference>
<keyword evidence="8 9" id="KW-0472">Membrane</keyword>
<feature type="transmembrane region" description="Helical" evidence="10">
    <location>
        <begin position="135"/>
        <end position="157"/>
    </location>
</feature>
<dbReference type="RefSeq" id="WP_175428147.1">
    <property type="nucleotide sequence ID" value="NZ_CP022915.1"/>
</dbReference>
<dbReference type="GO" id="GO:0015297">
    <property type="term" value="F:antiporter activity"/>
    <property type="evidence" value="ECO:0007669"/>
    <property type="project" value="UniProtKB-UniRule"/>
</dbReference>
<keyword evidence="5 9" id="KW-0812">Transmembrane</keyword>
<feature type="transmembrane region" description="Helical" evidence="10">
    <location>
        <begin position="41"/>
        <end position="62"/>
    </location>
</feature>
<dbReference type="FunFam" id="1.20.1530.20:FF:000009">
    <property type="entry name" value="Arsenite transporter, ACR3 family"/>
    <property type="match status" value="1"/>
</dbReference>
<evidence type="ECO:0000256" key="6">
    <source>
        <dbReference type="ARBA" id="ARBA00022849"/>
    </source>
</evidence>
<organism evidence="11 12">
    <name type="scientific">Rhodococcus pyridinivorans</name>
    <dbReference type="NCBI Taxonomy" id="103816"/>
    <lineage>
        <taxon>Bacteria</taxon>
        <taxon>Bacillati</taxon>
        <taxon>Actinomycetota</taxon>
        <taxon>Actinomycetes</taxon>
        <taxon>Mycobacteriales</taxon>
        <taxon>Nocardiaceae</taxon>
        <taxon>Rhodococcus</taxon>
    </lineage>
</organism>
<dbReference type="PANTHER" id="PTHR43057:SF1">
    <property type="entry name" value="ARSENICAL-RESISTANCE PROTEIN 3"/>
    <property type="match status" value="1"/>
</dbReference>
<feature type="transmembrane region" description="Helical" evidence="10">
    <location>
        <begin position="309"/>
        <end position="331"/>
    </location>
</feature>
<evidence type="ECO:0000256" key="2">
    <source>
        <dbReference type="ARBA" id="ARBA00010110"/>
    </source>
</evidence>
<dbReference type="PANTHER" id="PTHR43057">
    <property type="entry name" value="ARSENITE EFFLUX TRANSPORTER"/>
    <property type="match status" value="1"/>
</dbReference>
<reference evidence="11 12" key="1">
    <citation type="submission" date="2020-10" db="EMBL/GenBank/DDBJ databases">
        <title>Whole genome sequence of oil-degrading bacteria Rhodococcus pyridinivorans strain 5Ap.</title>
        <authorList>
            <person name="Akhremchuk A.E."/>
            <person name="Valentovich L.N."/>
            <person name="Charniauskaya M.I."/>
            <person name="Bukliarevich H.A."/>
            <person name="Titok M.A."/>
        </authorList>
    </citation>
    <scope>NUCLEOTIDE SEQUENCE [LARGE SCALE GENOMIC DNA]</scope>
    <source>
        <strain evidence="11 12">5Ap</strain>
        <plasmid evidence="11 12">pRh5Ap-243</plasmid>
    </source>
</reference>
<evidence type="ECO:0000256" key="10">
    <source>
        <dbReference type="SAM" id="Phobius"/>
    </source>
</evidence>
<evidence type="ECO:0000256" key="1">
    <source>
        <dbReference type="ARBA" id="ARBA00004651"/>
    </source>
</evidence>
<dbReference type="GeneID" id="86868672"/>
<evidence type="ECO:0000256" key="3">
    <source>
        <dbReference type="ARBA" id="ARBA00022448"/>
    </source>
</evidence>
<keyword evidence="6" id="KW-0059">Arsenical resistance</keyword>
<feature type="transmembrane region" description="Helical" evidence="10">
    <location>
        <begin position="255"/>
        <end position="275"/>
    </location>
</feature>
<keyword evidence="7 9" id="KW-1133">Transmembrane helix</keyword>
<evidence type="ECO:0000256" key="4">
    <source>
        <dbReference type="ARBA" id="ARBA00022475"/>
    </source>
</evidence>
<dbReference type="GO" id="GO:0005886">
    <property type="term" value="C:plasma membrane"/>
    <property type="evidence" value="ECO:0007669"/>
    <property type="project" value="UniProtKB-SubCell"/>
</dbReference>
<dbReference type="GO" id="GO:0015105">
    <property type="term" value="F:arsenite transmembrane transporter activity"/>
    <property type="evidence" value="ECO:0007669"/>
    <property type="project" value="TreeGrafter"/>
</dbReference>
<geneLocation type="plasmid" evidence="11 12">
    <name>pRh5Ap-243</name>
</geneLocation>
<gene>
    <name evidence="11" type="primary">arsB</name>
    <name evidence="11" type="ORF">INP59_25815</name>
</gene>
<dbReference type="InterPro" id="IPR038770">
    <property type="entry name" value="Na+/solute_symporter_sf"/>
</dbReference>
<dbReference type="PIRSF" id="PIRSF005508">
    <property type="entry name" value="Acr3"/>
    <property type="match status" value="1"/>
</dbReference>
<keyword evidence="12" id="KW-1185">Reference proteome</keyword>
<dbReference type="GO" id="GO:0046685">
    <property type="term" value="P:response to arsenic-containing substance"/>
    <property type="evidence" value="ECO:0007669"/>
    <property type="project" value="UniProtKB-KW"/>
</dbReference>
<dbReference type="Pfam" id="PF01758">
    <property type="entry name" value="SBF"/>
    <property type="match status" value="1"/>
</dbReference>
<feature type="transmembrane region" description="Helical" evidence="10">
    <location>
        <begin position="74"/>
        <end position="98"/>
    </location>
</feature>
<proteinExistence type="inferred from homology"/>
<feature type="transmembrane region" description="Helical" evidence="10">
    <location>
        <begin position="104"/>
        <end position="123"/>
    </location>
</feature>
<accession>A0A7M2XVN7</accession>
<name>A0A7M2XVN7_9NOCA</name>
<evidence type="ECO:0000256" key="8">
    <source>
        <dbReference type="ARBA" id="ARBA00023136"/>
    </source>
</evidence>
<evidence type="ECO:0000256" key="5">
    <source>
        <dbReference type="ARBA" id="ARBA00022692"/>
    </source>
</evidence>
<comment type="similarity">
    <text evidence="2 9">Belongs to the arsenical resistance-3 (ACR3) (TC 2.A.59) family.</text>
</comment>
<dbReference type="AlphaFoldDB" id="A0A7M2XVN7"/>
<dbReference type="NCBIfam" id="TIGR00832">
    <property type="entry name" value="acr3"/>
    <property type="match status" value="1"/>
</dbReference>
<dbReference type="InterPro" id="IPR002657">
    <property type="entry name" value="BilAc:Na_symport/Acr3"/>
</dbReference>
<dbReference type="InterPro" id="IPR004706">
    <property type="entry name" value="Arsenical-R_Acr3"/>
</dbReference>
<dbReference type="GO" id="GO:0015104">
    <property type="term" value="F:antimonite transmembrane transporter activity"/>
    <property type="evidence" value="ECO:0007669"/>
    <property type="project" value="TreeGrafter"/>
</dbReference>
<keyword evidence="4 9" id="KW-1003">Cell membrane</keyword>
<feature type="transmembrane region" description="Helical" evidence="10">
    <location>
        <begin position="7"/>
        <end position="26"/>
    </location>
</feature>